<dbReference type="SUPFAM" id="SSF48726">
    <property type="entry name" value="Immunoglobulin"/>
    <property type="match status" value="1"/>
</dbReference>
<dbReference type="InterPro" id="IPR050160">
    <property type="entry name" value="MHC/Immunoglobulin"/>
</dbReference>
<evidence type="ECO:0000313" key="6">
    <source>
        <dbReference type="Ensembl" id="ENSELUP00000094689.1"/>
    </source>
</evidence>
<dbReference type="GeneID" id="105018952"/>
<evidence type="ECO:0000256" key="3">
    <source>
        <dbReference type="SAM" id="Phobius"/>
    </source>
</evidence>
<dbReference type="AlphaFoldDB" id="A0AAY5L0M2"/>
<keyword evidence="3" id="KW-1133">Transmembrane helix</keyword>
<keyword evidence="4" id="KW-0732">Signal</keyword>
<dbReference type="InterPro" id="IPR013783">
    <property type="entry name" value="Ig-like_fold"/>
</dbReference>
<dbReference type="InterPro" id="IPR003597">
    <property type="entry name" value="Ig_C1-set"/>
</dbReference>
<dbReference type="InterPro" id="IPR036179">
    <property type="entry name" value="Ig-like_dom_sf"/>
</dbReference>
<dbReference type="Pfam" id="PF07654">
    <property type="entry name" value="C1-set"/>
    <property type="match status" value="1"/>
</dbReference>
<keyword evidence="1" id="KW-0325">Glycoprotein</keyword>
<dbReference type="GeneTree" id="ENSGT00940000161847"/>
<keyword evidence="3" id="KW-0472">Membrane</keyword>
<dbReference type="SUPFAM" id="SSF54452">
    <property type="entry name" value="MHC antigen-recognition domain"/>
    <property type="match status" value="1"/>
</dbReference>
<evidence type="ECO:0000313" key="7">
    <source>
        <dbReference type="Proteomes" id="UP000265140"/>
    </source>
</evidence>
<dbReference type="Proteomes" id="UP000265140">
    <property type="component" value="Chromosome 20"/>
</dbReference>
<feature type="domain" description="Ig-like" evidence="5">
    <location>
        <begin position="100"/>
        <end position="202"/>
    </location>
</feature>
<dbReference type="InterPro" id="IPR007110">
    <property type="entry name" value="Ig-like_dom"/>
</dbReference>
<name>A0AAY5L0M2_ESOLU</name>
<dbReference type="RefSeq" id="XP_034144659.1">
    <property type="nucleotide sequence ID" value="XM_034288768.1"/>
</dbReference>
<dbReference type="PROSITE" id="PS00290">
    <property type="entry name" value="IG_MHC"/>
    <property type="match status" value="1"/>
</dbReference>
<protein>
    <recommendedName>
        <fullName evidence="5">Ig-like domain-containing protein</fullName>
    </recommendedName>
</protein>
<dbReference type="PANTHER" id="PTHR19944:SF86">
    <property type="entry name" value="HLA CLASS II HISTOCOMPATIBILITY ANTIGEN, DR ALPHA CHAIN"/>
    <property type="match status" value="1"/>
</dbReference>
<dbReference type="CDD" id="cd05767">
    <property type="entry name" value="IgC1_MHC_II_alpha"/>
    <property type="match status" value="1"/>
</dbReference>
<keyword evidence="3" id="KW-0812">Transmembrane</keyword>
<organism evidence="6 7">
    <name type="scientific">Esox lucius</name>
    <name type="common">Northern pike</name>
    <dbReference type="NCBI Taxonomy" id="8010"/>
    <lineage>
        <taxon>Eukaryota</taxon>
        <taxon>Metazoa</taxon>
        <taxon>Chordata</taxon>
        <taxon>Craniata</taxon>
        <taxon>Vertebrata</taxon>
        <taxon>Euteleostomi</taxon>
        <taxon>Actinopterygii</taxon>
        <taxon>Neopterygii</taxon>
        <taxon>Teleostei</taxon>
        <taxon>Protacanthopterygii</taxon>
        <taxon>Esociformes</taxon>
        <taxon>Esocidae</taxon>
        <taxon>Esox</taxon>
    </lineage>
</organism>
<accession>A0AAY5L0M2</accession>
<keyword evidence="7" id="KW-1185">Reference proteome</keyword>
<feature type="chain" id="PRO_5044265847" description="Ig-like domain-containing protein" evidence="4">
    <location>
        <begin position="19"/>
        <end position="237"/>
    </location>
</feature>
<keyword evidence="2" id="KW-0393">Immunoglobulin domain</keyword>
<feature type="transmembrane region" description="Helical" evidence="3">
    <location>
        <begin position="208"/>
        <end position="231"/>
    </location>
</feature>
<dbReference type="SMART" id="SM00407">
    <property type="entry name" value="IGc1"/>
    <property type="match status" value="1"/>
</dbReference>
<evidence type="ECO:0000256" key="1">
    <source>
        <dbReference type="ARBA" id="ARBA00023180"/>
    </source>
</evidence>
<reference evidence="6" key="3">
    <citation type="submission" date="2025-09" db="UniProtKB">
        <authorList>
            <consortium name="Ensembl"/>
        </authorList>
    </citation>
    <scope>IDENTIFICATION</scope>
</reference>
<proteinExistence type="predicted"/>
<reference evidence="6" key="2">
    <citation type="submission" date="2025-08" db="UniProtKB">
        <authorList>
            <consortium name="Ensembl"/>
        </authorList>
    </citation>
    <scope>IDENTIFICATION</scope>
</reference>
<feature type="signal peptide" evidence="4">
    <location>
        <begin position="1"/>
        <end position="18"/>
    </location>
</feature>
<dbReference type="PROSITE" id="PS50835">
    <property type="entry name" value="IG_LIKE"/>
    <property type="match status" value="1"/>
</dbReference>
<dbReference type="InterPro" id="IPR011162">
    <property type="entry name" value="MHC_I/II-like_Ag-recog"/>
</dbReference>
<dbReference type="Ensembl" id="ENSELUT00000098752.1">
    <property type="protein sequence ID" value="ENSELUP00000094689.1"/>
    <property type="gene ID" value="ENSELUG00000040577.1"/>
</dbReference>
<evidence type="ECO:0000256" key="2">
    <source>
        <dbReference type="ARBA" id="ARBA00023319"/>
    </source>
</evidence>
<reference evidence="6 7" key="1">
    <citation type="submission" date="2020-02" db="EMBL/GenBank/DDBJ databases">
        <title>Esox lucius (northern pike) genome, fEsoLuc1, primary haplotype.</title>
        <authorList>
            <person name="Myers G."/>
            <person name="Karagic N."/>
            <person name="Meyer A."/>
            <person name="Pippel M."/>
            <person name="Reichard M."/>
            <person name="Winkler S."/>
            <person name="Tracey A."/>
            <person name="Sims Y."/>
            <person name="Howe K."/>
            <person name="Rhie A."/>
            <person name="Formenti G."/>
            <person name="Durbin R."/>
            <person name="Fedrigo O."/>
            <person name="Jarvis E.D."/>
        </authorList>
    </citation>
    <scope>NUCLEOTIDE SEQUENCE [LARGE SCALE GENOMIC DNA]</scope>
</reference>
<dbReference type="InterPro" id="IPR003006">
    <property type="entry name" value="Ig/MHC_CS"/>
</dbReference>
<sequence length="237" mass="26219">MNFSVIILILSGIICSFADVEHEVIGAVGCFESGDTKVVVMLDGDEMFFSNYEKEMVETKMPGSLSGIESPSVQYQYAKLSIRRCKERLEWGRNAVPSIPQVKDAPKSSIYTRNEVELGKNNTLICFVNGFFPPPINVNWTKNGKDVTEEAALSSYRPNTDGTFHQFSTLSFTPKDGDLYACTVKHTALEEHQTRTWETEVSESRGGPAIFCGVGLTLGLLGFSTGTFLLIKGKMKF</sequence>
<evidence type="ECO:0000256" key="4">
    <source>
        <dbReference type="SAM" id="SignalP"/>
    </source>
</evidence>
<evidence type="ECO:0000259" key="5">
    <source>
        <dbReference type="PROSITE" id="PS50835"/>
    </source>
</evidence>
<dbReference type="Gene3D" id="2.60.40.10">
    <property type="entry name" value="Immunoglobulins"/>
    <property type="match status" value="1"/>
</dbReference>
<dbReference type="PANTHER" id="PTHR19944">
    <property type="entry name" value="MHC CLASS II-RELATED"/>
    <property type="match status" value="1"/>
</dbReference>